<evidence type="ECO:0000313" key="3">
    <source>
        <dbReference type="Proteomes" id="UP000092666"/>
    </source>
</evidence>
<proteinExistence type="predicted"/>
<dbReference type="GO" id="GO:0003676">
    <property type="term" value="F:nucleic acid binding"/>
    <property type="evidence" value="ECO:0007669"/>
    <property type="project" value="InterPro"/>
</dbReference>
<accession>A0A1B9GZZ1</accession>
<reference evidence="2 3" key="1">
    <citation type="submission" date="2013-07" db="EMBL/GenBank/DDBJ databases">
        <title>The Genome Sequence of Cryptococcus heveanensis BCC8398.</title>
        <authorList>
            <consortium name="The Broad Institute Genome Sequencing Platform"/>
            <person name="Cuomo C."/>
            <person name="Litvintseva A."/>
            <person name="Chen Y."/>
            <person name="Heitman J."/>
            <person name="Sun S."/>
            <person name="Springer D."/>
            <person name="Dromer F."/>
            <person name="Young S.K."/>
            <person name="Zeng Q."/>
            <person name="Gargeya S."/>
            <person name="Fitzgerald M."/>
            <person name="Abouelleil A."/>
            <person name="Alvarado L."/>
            <person name="Berlin A.M."/>
            <person name="Chapman S.B."/>
            <person name="Dewar J."/>
            <person name="Goldberg J."/>
            <person name="Griggs A."/>
            <person name="Gujja S."/>
            <person name="Hansen M."/>
            <person name="Howarth C."/>
            <person name="Imamovic A."/>
            <person name="Larimer J."/>
            <person name="McCowan C."/>
            <person name="Murphy C."/>
            <person name="Pearson M."/>
            <person name="Priest M."/>
            <person name="Roberts A."/>
            <person name="Saif S."/>
            <person name="Shea T."/>
            <person name="Sykes S."/>
            <person name="Wortman J."/>
            <person name="Nusbaum C."/>
            <person name="Birren B."/>
        </authorList>
    </citation>
    <scope>NUCLEOTIDE SEQUENCE [LARGE SCALE GENOMIC DNA]</scope>
    <source>
        <strain evidence="2 3">BCC8398</strain>
    </source>
</reference>
<feature type="region of interest" description="Disordered" evidence="1">
    <location>
        <begin position="161"/>
        <end position="183"/>
    </location>
</feature>
<dbReference type="EMBL" id="KI669495">
    <property type="protein sequence ID" value="OCF36596.1"/>
    <property type="molecule type" value="Genomic_DNA"/>
</dbReference>
<evidence type="ECO:0000256" key="1">
    <source>
        <dbReference type="SAM" id="MobiDB-lite"/>
    </source>
</evidence>
<keyword evidence="3" id="KW-1185">Reference proteome</keyword>
<protein>
    <submittedName>
        <fullName evidence="2">Uncharacterized protein</fullName>
    </submittedName>
</protein>
<sequence length="348" mass="38742">MALVVGIFADRRIRDLIERSSATHTLGNIDFTIWADDLNAVNHALALAAGRAPGGNTSASRPSLRFLATAIKEHPGNMSIRHVEAHTDDTAEEAKLNDRADTAAKQARSVEGPIRLKDAYCDPFALLTKEEGITHEDTNLNDPDDDALEDLERAQVEILEDDNEASADNEAGVNNGRANDGDAVVNEGTHEEIIETNLRFRMAGVRRRPIPKSKQRPDRSGARYHNTYLFTRARSAATSERGVEDKFLKEAHASTCYLCPASIGAMTERHRFVECPAWGDTKNKMTDQVLEADRAVELIDAAEHKALAEAMPKDGDLWHNQRTRYWLGLLPAHFEYKAKYDRLYGRLA</sequence>
<dbReference type="Proteomes" id="UP000092666">
    <property type="component" value="Unassembled WGS sequence"/>
</dbReference>
<evidence type="ECO:0000313" key="2">
    <source>
        <dbReference type="EMBL" id="OCF36596.1"/>
    </source>
</evidence>
<organism evidence="2 3">
    <name type="scientific">Kwoniella heveanensis BCC8398</name>
    <dbReference type="NCBI Taxonomy" id="1296120"/>
    <lineage>
        <taxon>Eukaryota</taxon>
        <taxon>Fungi</taxon>
        <taxon>Dikarya</taxon>
        <taxon>Basidiomycota</taxon>
        <taxon>Agaricomycotina</taxon>
        <taxon>Tremellomycetes</taxon>
        <taxon>Tremellales</taxon>
        <taxon>Cryptococcaceae</taxon>
        <taxon>Kwoniella</taxon>
    </lineage>
</organism>
<name>A0A1B9GZZ1_9TREE</name>
<dbReference type="Gene3D" id="3.30.420.10">
    <property type="entry name" value="Ribonuclease H-like superfamily/Ribonuclease H"/>
    <property type="match status" value="1"/>
</dbReference>
<reference evidence="3" key="2">
    <citation type="submission" date="2013-12" db="EMBL/GenBank/DDBJ databases">
        <title>Evolution of pathogenesis and genome organization in the Tremellales.</title>
        <authorList>
            <person name="Cuomo C."/>
            <person name="Litvintseva A."/>
            <person name="Heitman J."/>
            <person name="Chen Y."/>
            <person name="Sun S."/>
            <person name="Springer D."/>
            <person name="Dromer F."/>
            <person name="Young S."/>
            <person name="Zeng Q."/>
            <person name="Chapman S."/>
            <person name="Gujja S."/>
            <person name="Saif S."/>
            <person name="Birren B."/>
        </authorList>
    </citation>
    <scope>NUCLEOTIDE SEQUENCE [LARGE SCALE GENOMIC DNA]</scope>
    <source>
        <strain evidence="3">BCC8398</strain>
    </source>
</reference>
<gene>
    <name evidence="2" type="ORF">I316_01847</name>
</gene>
<dbReference type="InterPro" id="IPR036397">
    <property type="entry name" value="RNaseH_sf"/>
</dbReference>
<dbReference type="AlphaFoldDB" id="A0A1B9GZZ1"/>